<comment type="caution">
    <text evidence="1">The sequence shown here is derived from an EMBL/GenBank/DDBJ whole genome shotgun (WGS) entry which is preliminary data.</text>
</comment>
<gene>
    <name evidence="1" type="ORF">C2G38_668177</name>
</gene>
<protein>
    <submittedName>
        <fullName evidence="1">Uncharacterized protein</fullName>
    </submittedName>
</protein>
<sequence>MGSNYDNLKDSTLLLYVHLSKELLSFLFKMNSSKSEISIDVPREEKNNVPHGGKKFDRYVLSPNMKCIASISYEDKSIVVWSITDELIVNYDSSLNVNDLEHALNTDKFCKTPDFNFKKIYPLLGISDCKQNEIKAKIDCARFRRRDKECCLSRK</sequence>
<reference evidence="1 2" key="1">
    <citation type="submission" date="2018-06" db="EMBL/GenBank/DDBJ databases">
        <title>Comparative genomics reveals the genomic features of Rhizophagus irregularis, R. cerebriforme, R. diaphanum and Gigaspora rosea, and their symbiotic lifestyle signature.</title>
        <authorList>
            <person name="Morin E."/>
            <person name="San Clemente H."/>
            <person name="Chen E.C.H."/>
            <person name="De La Providencia I."/>
            <person name="Hainaut M."/>
            <person name="Kuo A."/>
            <person name="Kohler A."/>
            <person name="Murat C."/>
            <person name="Tang N."/>
            <person name="Roy S."/>
            <person name="Loubradou J."/>
            <person name="Henrissat B."/>
            <person name="Grigoriev I.V."/>
            <person name="Corradi N."/>
            <person name="Roux C."/>
            <person name="Martin F.M."/>
        </authorList>
    </citation>
    <scope>NUCLEOTIDE SEQUENCE [LARGE SCALE GENOMIC DNA]</scope>
    <source>
        <strain evidence="1 2">DAOM 194757</strain>
    </source>
</reference>
<keyword evidence="2" id="KW-1185">Reference proteome</keyword>
<dbReference type="OrthoDB" id="2442002at2759"/>
<proteinExistence type="predicted"/>
<name>A0A397U6A7_9GLOM</name>
<dbReference type="AlphaFoldDB" id="A0A397U6A7"/>
<dbReference type="EMBL" id="QKWP01002147">
    <property type="protein sequence ID" value="RIB04598.1"/>
    <property type="molecule type" value="Genomic_DNA"/>
</dbReference>
<evidence type="ECO:0000313" key="1">
    <source>
        <dbReference type="EMBL" id="RIB04598.1"/>
    </source>
</evidence>
<dbReference type="Proteomes" id="UP000266673">
    <property type="component" value="Unassembled WGS sequence"/>
</dbReference>
<accession>A0A397U6A7</accession>
<organism evidence="1 2">
    <name type="scientific">Gigaspora rosea</name>
    <dbReference type="NCBI Taxonomy" id="44941"/>
    <lineage>
        <taxon>Eukaryota</taxon>
        <taxon>Fungi</taxon>
        <taxon>Fungi incertae sedis</taxon>
        <taxon>Mucoromycota</taxon>
        <taxon>Glomeromycotina</taxon>
        <taxon>Glomeromycetes</taxon>
        <taxon>Diversisporales</taxon>
        <taxon>Gigasporaceae</taxon>
        <taxon>Gigaspora</taxon>
    </lineage>
</organism>
<evidence type="ECO:0000313" key="2">
    <source>
        <dbReference type="Proteomes" id="UP000266673"/>
    </source>
</evidence>